<name>A0A0C1EMY4_9BACT</name>
<dbReference type="PATRIC" id="fig|83552.4.peg.1106"/>
<organism evidence="1 2">
    <name type="scientific">Parachlamydia acanthamoebae</name>
    <dbReference type="NCBI Taxonomy" id="83552"/>
    <lineage>
        <taxon>Bacteria</taxon>
        <taxon>Pseudomonadati</taxon>
        <taxon>Chlamydiota</taxon>
        <taxon>Chlamydiia</taxon>
        <taxon>Parachlamydiales</taxon>
        <taxon>Parachlamydiaceae</taxon>
        <taxon>Parachlamydia</taxon>
    </lineage>
</organism>
<accession>A0A0C1EMY4</accession>
<sequence>MNKKESSITLNFTETPFIRFLNGTPLSPPNTIYESASTLLTQLKKASPNEVFRKLILYGAVSGQHTVLPEATWFAVFNDFFNVYSSEFSGTENKPCSIAID</sequence>
<reference evidence="1 2" key="1">
    <citation type="journal article" date="2014" name="Mol. Biol. Evol.">
        <title>Massive expansion of Ubiquitination-related gene families within the Chlamydiae.</title>
        <authorList>
            <person name="Domman D."/>
            <person name="Collingro A."/>
            <person name="Lagkouvardos I."/>
            <person name="Gehre L."/>
            <person name="Weinmaier T."/>
            <person name="Rattei T."/>
            <person name="Subtil A."/>
            <person name="Horn M."/>
        </authorList>
    </citation>
    <scope>NUCLEOTIDE SEQUENCE [LARGE SCALE GENOMIC DNA]</scope>
    <source>
        <strain evidence="1 2">OEW1</strain>
    </source>
</reference>
<protein>
    <submittedName>
        <fullName evidence="1">Uncharacterized protein</fullName>
    </submittedName>
</protein>
<dbReference type="EMBL" id="JSAM01000066">
    <property type="protein sequence ID" value="KIA77719.1"/>
    <property type="molecule type" value="Genomic_DNA"/>
</dbReference>
<evidence type="ECO:0000313" key="1">
    <source>
        <dbReference type="EMBL" id="KIA77719.1"/>
    </source>
</evidence>
<proteinExistence type="predicted"/>
<gene>
    <name evidence="1" type="ORF">DB43_FW00040</name>
</gene>
<dbReference type="AlphaFoldDB" id="A0A0C1EMY4"/>
<dbReference type="Proteomes" id="UP000031307">
    <property type="component" value="Unassembled WGS sequence"/>
</dbReference>
<comment type="caution">
    <text evidence="1">The sequence shown here is derived from an EMBL/GenBank/DDBJ whole genome shotgun (WGS) entry which is preliminary data.</text>
</comment>
<evidence type="ECO:0000313" key="2">
    <source>
        <dbReference type="Proteomes" id="UP000031307"/>
    </source>
</evidence>